<dbReference type="AlphaFoldDB" id="A0A0G1RB53"/>
<gene>
    <name evidence="1" type="ORF">UX39_C0002G0022</name>
</gene>
<name>A0A0G1RB53_9BACT</name>
<evidence type="ECO:0000313" key="1">
    <source>
        <dbReference type="EMBL" id="KKU27243.1"/>
    </source>
</evidence>
<evidence type="ECO:0000313" key="2">
    <source>
        <dbReference type="Proteomes" id="UP000034175"/>
    </source>
</evidence>
<sequence>MREQESSEARIAAIKAEMLALKGQLGNESTRVEAAKKLTEYAKQLEEMGVVERDDSHDIDHIHIRERDIESAVPAEEDLEEAA</sequence>
<comment type="caution">
    <text evidence="1">The sequence shown here is derived from an EMBL/GenBank/DDBJ whole genome shotgun (WGS) entry which is preliminary data.</text>
</comment>
<organism evidence="1 2">
    <name type="scientific">Candidatus Magasanikbacteria bacterium GW2011_GWA2_46_17</name>
    <dbReference type="NCBI Taxonomy" id="1619042"/>
    <lineage>
        <taxon>Bacteria</taxon>
        <taxon>Candidatus Magasanikiibacteriota</taxon>
    </lineage>
</organism>
<proteinExistence type="predicted"/>
<dbReference type="Proteomes" id="UP000034175">
    <property type="component" value="Unassembled WGS sequence"/>
</dbReference>
<accession>A0A0G1RB53</accession>
<dbReference type="EMBL" id="LCMA01000002">
    <property type="protein sequence ID" value="KKU27243.1"/>
    <property type="molecule type" value="Genomic_DNA"/>
</dbReference>
<reference evidence="1 2" key="1">
    <citation type="journal article" date="2015" name="Nature">
        <title>rRNA introns, odd ribosomes, and small enigmatic genomes across a large radiation of phyla.</title>
        <authorList>
            <person name="Brown C.T."/>
            <person name="Hug L.A."/>
            <person name="Thomas B.C."/>
            <person name="Sharon I."/>
            <person name="Castelle C.J."/>
            <person name="Singh A."/>
            <person name="Wilkins M.J."/>
            <person name="Williams K.H."/>
            <person name="Banfield J.F."/>
        </authorList>
    </citation>
    <scope>NUCLEOTIDE SEQUENCE [LARGE SCALE GENOMIC DNA]</scope>
</reference>
<protein>
    <submittedName>
        <fullName evidence="1">Uncharacterized protein</fullName>
    </submittedName>
</protein>